<evidence type="ECO:0000256" key="10">
    <source>
        <dbReference type="ARBA" id="ARBA00023295"/>
    </source>
</evidence>
<dbReference type="FunFam" id="1.20.1270.50:FF:000002">
    <property type="entry name" value="Alpha-mannosidase"/>
    <property type="match status" value="1"/>
</dbReference>
<keyword evidence="7 11" id="KW-0862">Zinc</keyword>
<keyword evidence="10 11" id="KW-0326">Glycosidase</keyword>
<keyword evidence="14" id="KW-1185">Reference proteome</keyword>
<comment type="similarity">
    <text evidence="2 11">Belongs to the glycosyl hydrolase 38 family.</text>
</comment>
<gene>
    <name evidence="13" type="ORF">SADUNF_Sadunf14G0108700</name>
</gene>
<feature type="signal peptide" evidence="11">
    <location>
        <begin position="1"/>
        <end position="25"/>
    </location>
</feature>
<protein>
    <recommendedName>
        <fullName evidence="3 11">Alpha-mannosidase</fullName>
        <ecNumber evidence="11">3.2.1.-</ecNumber>
    </recommendedName>
</protein>
<dbReference type="InterPro" id="IPR011013">
    <property type="entry name" value="Gal_mutarotase_sf_dom"/>
</dbReference>
<keyword evidence="6 11" id="KW-0378">Hydrolase</keyword>
<evidence type="ECO:0000256" key="2">
    <source>
        <dbReference type="ARBA" id="ARBA00009792"/>
    </source>
</evidence>
<evidence type="ECO:0000256" key="8">
    <source>
        <dbReference type="ARBA" id="ARBA00023157"/>
    </source>
</evidence>
<evidence type="ECO:0000313" key="14">
    <source>
        <dbReference type="Proteomes" id="UP000657918"/>
    </source>
</evidence>
<dbReference type="Gene3D" id="2.60.40.1360">
    <property type="match status" value="1"/>
</dbReference>
<evidence type="ECO:0000256" key="6">
    <source>
        <dbReference type="ARBA" id="ARBA00022801"/>
    </source>
</evidence>
<evidence type="ECO:0000259" key="12">
    <source>
        <dbReference type="SMART" id="SM00872"/>
    </source>
</evidence>
<dbReference type="InterPro" id="IPR037094">
    <property type="entry name" value="Glyco_hydro_38_cen_sf"/>
</dbReference>
<dbReference type="FunFam" id="2.60.40.1180:FF:000015">
    <property type="entry name" value="Alpha-mannosidase"/>
    <property type="match status" value="1"/>
</dbReference>
<dbReference type="Pfam" id="PF17677">
    <property type="entry name" value="Glyco_hydro38C2"/>
    <property type="match status" value="1"/>
</dbReference>
<keyword evidence="8" id="KW-1015">Disulfide bond</keyword>
<reference evidence="13 14" key="1">
    <citation type="submission" date="2020-10" db="EMBL/GenBank/DDBJ databases">
        <title>Plant Genome Project.</title>
        <authorList>
            <person name="Zhang R.-G."/>
        </authorList>
    </citation>
    <scope>NUCLEOTIDE SEQUENCE [LARGE SCALE GENOMIC DNA]</scope>
    <source>
        <strain evidence="13">FAFU-HL-1</strain>
        <tissue evidence="13">Leaf</tissue>
    </source>
</reference>
<dbReference type="SUPFAM" id="SSF88713">
    <property type="entry name" value="Glycoside hydrolase/deacetylase"/>
    <property type="match status" value="1"/>
</dbReference>
<proteinExistence type="inferred from homology"/>
<dbReference type="Gene3D" id="1.20.1270.50">
    <property type="entry name" value="Glycoside hydrolase family 38, central domain"/>
    <property type="match status" value="2"/>
</dbReference>
<dbReference type="FunFam" id="1.20.1270.50:FF:000003">
    <property type="entry name" value="Alpha-mannosidase"/>
    <property type="match status" value="1"/>
</dbReference>
<organism evidence="13 14">
    <name type="scientific">Salix dunnii</name>
    <dbReference type="NCBI Taxonomy" id="1413687"/>
    <lineage>
        <taxon>Eukaryota</taxon>
        <taxon>Viridiplantae</taxon>
        <taxon>Streptophyta</taxon>
        <taxon>Embryophyta</taxon>
        <taxon>Tracheophyta</taxon>
        <taxon>Spermatophyta</taxon>
        <taxon>Magnoliopsida</taxon>
        <taxon>eudicotyledons</taxon>
        <taxon>Gunneridae</taxon>
        <taxon>Pentapetalae</taxon>
        <taxon>rosids</taxon>
        <taxon>fabids</taxon>
        <taxon>Malpighiales</taxon>
        <taxon>Salicaceae</taxon>
        <taxon>Saliceae</taxon>
        <taxon>Salix</taxon>
    </lineage>
</organism>
<evidence type="ECO:0000256" key="5">
    <source>
        <dbReference type="ARBA" id="ARBA00022729"/>
    </source>
</evidence>
<dbReference type="InterPro" id="IPR050843">
    <property type="entry name" value="Glycosyl_Hydrlase_38"/>
</dbReference>
<comment type="catalytic activity">
    <reaction evidence="1">
        <text>Hydrolysis of terminal, non-reducing alpha-D-mannose residues in alpha-D-mannosides.</text>
        <dbReference type="EC" id="3.2.1.24"/>
    </reaction>
</comment>
<comment type="caution">
    <text evidence="13">The sequence shown here is derived from an EMBL/GenBank/DDBJ whole genome shotgun (WGS) entry which is preliminary data.</text>
</comment>
<dbReference type="EMBL" id="JADGMS010000014">
    <property type="protein sequence ID" value="KAF9669449.1"/>
    <property type="molecule type" value="Genomic_DNA"/>
</dbReference>
<dbReference type="InterPro" id="IPR015341">
    <property type="entry name" value="Glyco_hydro_38_cen"/>
</dbReference>
<feature type="chain" id="PRO_5033103923" description="Alpha-mannosidase" evidence="11">
    <location>
        <begin position="26"/>
        <end position="1086"/>
    </location>
</feature>
<sequence length="1086" mass="122121">MKVLMVVLLLLLLLLLGGSLFVVEAKYMVYNTSQGIVKDKINVHLVAHTHDDVGWLKTVDQYYVGSNNSIQVIKIITPSLGACVQNVLDSLIPALLADRNRKFIYVEQASIILSHAFFQRWWRDQSETMQHVVKQLVSSGQLEFINGGMCMHDEAVTHYIDMIDQTTLGHWFIKKDFGVTPRIGWQIDPFGHSAVQAYLLGAEIGFDSLFFGRIDYQDRAKRKNEKSLEVVWQGSKSFGSSAQIFAGAFPENYEPPPGGFYFEVNDPSPVVQDDINLFDYNVQERVNAFVTAAVSQANITRTNHIMWTMGTDFKYQYAHSWFRQMDKLIHYVNMDGRVNALYSTPSIYTDAKHATNEHWPLKTEDYFPYADRANGYWTGYYTSRPALKRYVRMMSGYYLAARQLEFYNGRSNTGPNTDSLADSLAIAQHHDAVTGTEKQHVANDYAKRLSIGYTEAEKVVASSLACLVESASHAGCQRLTTKFQQAKTHYLFSLISPQFNGLLLCPLLNISYCPASEVNLSQGRNLIVVVYNSLGWTRDDVIQFPVLDENVIVHDSEKREILSQIIPIADTYVGLRNSHVNAYLGRTPAEMPKYWLAFTVSVPPFGFSTYSISSAKRTGARSSKSSVFTFRSEKSTVEVGQGNLMLTFSAKKVKHANYVNSRSSVKESVEQSFSFYAGYNGTGNDKDPQNSGAYIFRPNGTFAIKPESQVPLTVMRGPVLDEVHQKVNEWIYQITRLYKGREHVEVEFIVGPIPVEDGIGKEVATQIRTTMDTNKTFYTDSNGRDFIKRVKCCSAYSGSVCRCGAVGDAFSLTATSKIRDYRTDWDLEVNQPSAGNYYPINLGIYIQDDKKEFSVLVDRALGGSSLVDGQIELMLHRRLLLDDSRGVAEALNETVCVLGQCKGLTIQGKYYFRIDPIGEGAKWRRSFGQEIYSPLLLAFSEEDGDKWMNTHVTTFSSFDSSYSLPDNVAVITLQELVDGKVLLRLAHLYEMGEDKDLSAMTSVELKKLFPKKKIGKAAEMSLSANQERAEMEKKRLVWKAEGSSRKQAVQRGGPVDPAKLVVELAPMEIRTFVIDFDNKGHHVFAA</sequence>
<evidence type="ECO:0000256" key="7">
    <source>
        <dbReference type="ARBA" id="ARBA00022833"/>
    </source>
</evidence>
<name>A0A835JJC8_9ROSI</name>
<dbReference type="GO" id="GO:0046872">
    <property type="term" value="F:metal ion binding"/>
    <property type="evidence" value="ECO:0007669"/>
    <property type="project" value="UniProtKB-KW"/>
</dbReference>
<evidence type="ECO:0000313" key="13">
    <source>
        <dbReference type="EMBL" id="KAF9669449.1"/>
    </source>
</evidence>
<evidence type="ECO:0000256" key="4">
    <source>
        <dbReference type="ARBA" id="ARBA00022723"/>
    </source>
</evidence>
<dbReference type="Pfam" id="PF07748">
    <property type="entry name" value="Glyco_hydro_38C"/>
    <property type="match status" value="2"/>
</dbReference>
<dbReference type="PANTHER" id="PTHR11607">
    <property type="entry name" value="ALPHA-MANNOSIDASE"/>
    <property type="match status" value="1"/>
</dbReference>
<evidence type="ECO:0000256" key="3">
    <source>
        <dbReference type="ARBA" id="ARBA00012752"/>
    </source>
</evidence>
<dbReference type="InterPro" id="IPR000602">
    <property type="entry name" value="Glyco_hydro_38_N"/>
</dbReference>
<dbReference type="Pfam" id="PF01074">
    <property type="entry name" value="Glyco_hydro_38N"/>
    <property type="match status" value="1"/>
</dbReference>
<dbReference type="InterPro" id="IPR011330">
    <property type="entry name" value="Glyco_hydro/deAcase_b/a-brl"/>
</dbReference>
<dbReference type="InterPro" id="IPR028995">
    <property type="entry name" value="Glyco_hydro_57/38_cen_sf"/>
</dbReference>
<accession>A0A835JJC8</accession>
<dbReference type="SUPFAM" id="SSF88688">
    <property type="entry name" value="Families 57/38 glycoside transferase middle domain"/>
    <property type="match status" value="1"/>
</dbReference>
<dbReference type="GO" id="GO:0030246">
    <property type="term" value="F:carbohydrate binding"/>
    <property type="evidence" value="ECO:0007669"/>
    <property type="project" value="InterPro"/>
</dbReference>
<dbReference type="GO" id="GO:0006013">
    <property type="term" value="P:mannose metabolic process"/>
    <property type="evidence" value="ECO:0007669"/>
    <property type="project" value="InterPro"/>
</dbReference>
<dbReference type="OrthoDB" id="2016903at2759"/>
<dbReference type="SUPFAM" id="SSF74650">
    <property type="entry name" value="Galactose mutarotase-like"/>
    <property type="match status" value="1"/>
</dbReference>
<dbReference type="Gene3D" id="2.70.98.30">
    <property type="entry name" value="Golgi alpha-mannosidase II, domain 4"/>
    <property type="match status" value="1"/>
</dbReference>
<dbReference type="EC" id="3.2.1.-" evidence="11"/>
<dbReference type="FunFam" id="3.20.110.10:FF:000001">
    <property type="entry name" value="Alpha-mannosidase"/>
    <property type="match status" value="1"/>
</dbReference>
<dbReference type="InterPro" id="IPR011682">
    <property type="entry name" value="Glyco_hydro_38_C"/>
</dbReference>
<evidence type="ECO:0000256" key="9">
    <source>
        <dbReference type="ARBA" id="ARBA00023180"/>
    </source>
</evidence>
<keyword evidence="4 11" id="KW-0479">Metal-binding</keyword>
<dbReference type="SMART" id="SM00872">
    <property type="entry name" value="Alpha-mann_mid"/>
    <property type="match status" value="1"/>
</dbReference>
<dbReference type="InterPro" id="IPR013780">
    <property type="entry name" value="Glyco_hydro_b"/>
</dbReference>
<dbReference type="PANTHER" id="PTHR11607:SF67">
    <property type="entry name" value="ALPHA-MANNOSIDASE"/>
    <property type="match status" value="1"/>
</dbReference>
<evidence type="ECO:0000256" key="11">
    <source>
        <dbReference type="RuleBase" id="RU361199"/>
    </source>
</evidence>
<dbReference type="CDD" id="cd10810">
    <property type="entry name" value="GH38N_AMII_LAM_like"/>
    <property type="match status" value="1"/>
</dbReference>
<keyword evidence="5 11" id="KW-0732">Signal</keyword>
<dbReference type="GO" id="GO:0004559">
    <property type="term" value="F:alpha-mannosidase activity"/>
    <property type="evidence" value="ECO:0007669"/>
    <property type="project" value="UniProtKB-EC"/>
</dbReference>
<dbReference type="FunFam" id="2.60.40.1360:FF:000001">
    <property type="entry name" value="Alpha-mannosidase"/>
    <property type="match status" value="1"/>
</dbReference>
<dbReference type="Gene3D" id="3.20.110.10">
    <property type="entry name" value="Glycoside hydrolase 38, N terminal domain"/>
    <property type="match status" value="1"/>
</dbReference>
<evidence type="ECO:0000256" key="1">
    <source>
        <dbReference type="ARBA" id="ARBA00000365"/>
    </source>
</evidence>
<keyword evidence="9" id="KW-0325">Glycoprotein</keyword>
<dbReference type="Pfam" id="PF09261">
    <property type="entry name" value="Alpha-mann_mid"/>
    <property type="match status" value="1"/>
</dbReference>
<dbReference type="Proteomes" id="UP000657918">
    <property type="component" value="Unassembled WGS sequence"/>
</dbReference>
<dbReference type="Pfam" id="PF21260">
    <property type="entry name" value="Laman-like_dom"/>
    <property type="match status" value="1"/>
</dbReference>
<feature type="domain" description="Glycoside hydrolase family 38 central" evidence="12">
    <location>
        <begin position="375"/>
        <end position="449"/>
    </location>
</feature>
<dbReference type="InterPro" id="IPR041147">
    <property type="entry name" value="GH38_C"/>
</dbReference>
<dbReference type="InterPro" id="IPR027291">
    <property type="entry name" value="Glyco_hydro_38_N_sf"/>
</dbReference>
<dbReference type="InterPro" id="IPR048534">
    <property type="entry name" value="Man2a1-like_dom"/>
</dbReference>
<dbReference type="AlphaFoldDB" id="A0A835JJC8"/>
<comment type="cofactor">
    <cofactor evidence="11">
        <name>Zn(2+)</name>
        <dbReference type="ChEBI" id="CHEBI:29105"/>
    </cofactor>
    <text evidence="11">Binds 1 zinc ion per subunit.</text>
</comment>
<dbReference type="Gene3D" id="2.60.40.1180">
    <property type="entry name" value="Golgi alpha-mannosidase II"/>
    <property type="match status" value="1"/>
</dbReference>